<dbReference type="NCBIfam" id="NF005914">
    <property type="entry name" value="PRK07907.1"/>
    <property type="match status" value="1"/>
</dbReference>
<protein>
    <submittedName>
        <fullName evidence="5">Dipeptidase</fullName>
    </submittedName>
</protein>
<keyword evidence="2" id="KW-0479">Metal-binding</keyword>
<dbReference type="Gene3D" id="3.30.70.360">
    <property type="match status" value="1"/>
</dbReference>
<dbReference type="GO" id="GO:0006508">
    <property type="term" value="P:proteolysis"/>
    <property type="evidence" value="ECO:0007669"/>
    <property type="project" value="UniProtKB-KW"/>
</dbReference>
<comment type="caution">
    <text evidence="5">The sequence shown here is derived from an EMBL/GenBank/DDBJ whole genome shotgun (WGS) entry which is preliminary data.</text>
</comment>
<keyword evidence="3" id="KW-0378">Hydrolase</keyword>
<dbReference type="Pfam" id="PF07687">
    <property type="entry name" value="M20_dimer"/>
    <property type="match status" value="1"/>
</dbReference>
<dbReference type="OrthoDB" id="9761532at2"/>
<dbReference type="RefSeq" id="WP_116712078.1">
    <property type="nucleotide sequence ID" value="NZ_LRTV01000002.1"/>
</dbReference>
<sequence length="455" mass="48514">MAGLAVEDVRERVQDAWNDVVSVLNKKISLAAVSAKGIAGEHMQKSAQYVAGVLREVGIDARVEQSTNPDGTPGAFEVVGSRIVNPSAPTVLLYAHHDVQPVPDPSEWETNPFEGTERDGRFYGRGSADDGGGIAIHYGALRALSDDLRVNIKVFIEGEEEMGSPSFIPFIESHKDEFESDVIIVADSGNWSAEIPSLTTSLRGNTDVDVKVKVLGHQVHSGQFGGPILDAYTLASMLVASLYNKDGDLAVPGIEAEEPVGGLQRDLDEAQVRADASVVDSYKLAGTGSLAARMWTKPSLTVIGMDAHPVEGSFNVIAHETKLRLSLRTAPSQRPEEAQKALCDFLVSHAPFGAEVTAEPIDNGMGWAMDPDAVATKDALASMRDAFGVEPVNKGEGGSIPFIPELQRIFPKAQVLVTGPEDPKSNAHSPNESISLPGLRGNIVTEALLLDRLGE</sequence>
<dbReference type="EMBL" id="LRTV01000002">
    <property type="protein sequence ID" value="RFD79944.1"/>
    <property type="molecule type" value="Genomic_DNA"/>
</dbReference>
<dbReference type="PANTHER" id="PTHR43270:SF12">
    <property type="entry name" value="SUCCINYL-DIAMINOPIMELATE DESUCCINYLASE"/>
    <property type="match status" value="1"/>
</dbReference>
<feature type="domain" description="Peptidase M20 dimerisation" evidence="4">
    <location>
        <begin position="209"/>
        <end position="351"/>
    </location>
</feature>
<evidence type="ECO:0000256" key="1">
    <source>
        <dbReference type="ARBA" id="ARBA00022670"/>
    </source>
</evidence>
<evidence type="ECO:0000256" key="3">
    <source>
        <dbReference type="ARBA" id="ARBA00022801"/>
    </source>
</evidence>
<dbReference type="GO" id="GO:0008233">
    <property type="term" value="F:peptidase activity"/>
    <property type="evidence" value="ECO:0007669"/>
    <property type="project" value="UniProtKB-KW"/>
</dbReference>
<accession>A0A3E1J0U4</accession>
<dbReference type="Proteomes" id="UP000259221">
    <property type="component" value="Unassembled WGS sequence"/>
</dbReference>
<keyword evidence="1" id="KW-0645">Protease</keyword>
<dbReference type="InterPro" id="IPR002933">
    <property type="entry name" value="Peptidase_M20"/>
</dbReference>
<organism evidence="5 6">
    <name type="scientific">Gardnerella vaginalis</name>
    <dbReference type="NCBI Taxonomy" id="2702"/>
    <lineage>
        <taxon>Bacteria</taxon>
        <taxon>Bacillati</taxon>
        <taxon>Actinomycetota</taxon>
        <taxon>Actinomycetes</taxon>
        <taxon>Bifidobacteriales</taxon>
        <taxon>Bifidobacteriaceae</taxon>
        <taxon>Gardnerella</taxon>
    </lineage>
</organism>
<dbReference type="InterPro" id="IPR051458">
    <property type="entry name" value="Cyt/Met_Dipeptidase"/>
</dbReference>
<dbReference type="Gene3D" id="3.40.630.10">
    <property type="entry name" value="Zn peptidases"/>
    <property type="match status" value="1"/>
</dbReference>
<name>A0A3E1J0U4_GARVA</name>
<dbReference type="GO" id="GO:0046872">
    <property type="term" value="F:metal ion binding"/>
    <property type="evidence" value="ECO:0007669"/>
    <property type="project" value="UniProtKB-KW"/>
</dbReference>
<evidence type="ECO:0000313" key="5">
    <source>
        <dbReference type="EMBL" id="RFD79944.1"/>
    </source>
</evidence>
<dbReference type="Pfam" id="PF01546">
    <property type="entry name" value="Peptidase_M20"/>
    <property type="match status" value="1"/>
</dbReference>
<evidence type="ECO:0000259" key="4">
    <source>
        <dbReference type="Pfam" id="PF07687"/>
    </source>
</evidence>
<dbReference type="AlphaFoldDB" id="A0A3E1J0U4"/>
<dbReference type="SUPFAM" id="SSF53187">
    <property type="entry name" value="Zn-dependent exopeptidases"/>
    <property type="match status" value="1"/>
</dbReference>
<evidence type="ECO:0000313" key="6">
    <source>
        <dbReference type="Proteomes" id="UP000259221"/>
    </source>
</evidence>
<reference evidence="5 6" key="1">
    <citation type="submission" date="2016-02" db="EMBL/GenBank/DDBJ databases">
        <authorList>
            <person name="Alioto T."/>
            <person name="Alioto T."/>
        </authorList>
    </citation>
    <scope>NUCLEOTIDE SEQUENCE [LARGE SCALE GENOMIC DNA]</scope>
    <source>
        <strain evidence="5 6">NR010</strain>
    </source>
</reference>
<proteinExistence type="predicted"/>
<gene>
    <name evidence="5" type="ORF">AXE77_06130</name>
</gene>
<evidence type="ECO:0000256" key="2">
    <source>
        <dbReference type="ARBA" id="ARBA00022723"/>
    </source>
</evidence>
<dbReference type="PANTHER" id="PTHR43270">
    <property type="entry name" value="BETA-ALA-HIS DIPEPTIDASE"/>
    <property type="match status" value="1"/>
</dbReference>
<dbReference type="InterPro" id="IPR011650">
    <property type="entry name" value="Peptidase_M20_dimer"/>
</dbReference>